<dbReference type="EMBL" id="PYDT01000011">
    <property type="protein sequence ID" value="THU45373.1"/>
    <property type="molecule type" value="Genomic_DNA"/>
</dbReference>
<organism evidence="2 3">
    <name type="scientific">Musa balbisiana</name>
    <name type="common">Banana</name>
    <dbReference type="NCBI Taxonomy" id="52838"/>
    <lineage>
        <taxon>Eukaryota</taxon>
        <taxon>Viridiplantae</taxon>
        <taxon>Streptophyta</taxon>
        <taxon>Embryophyta</taxon>
        <taxon>Tracheophyta</taxon>
        <taxon>Spermatophyta</taxon>
        <taxon>Magnoliopsida</taxon>
        <taxon>Liliopsida</taxon>
        <taxon>Zingiberales</taxon>
        <taxon>Musaceae</taxon>
        <taxon>Musa</taxon>
    </lineage>
</organism>
<reference evidence="2 3" key="1">
    <citation type="journal article" date="2019" name="Nat. Plants">
        <title>Genome sequencing of Musa balbisiana reveals subgenome evolution and function divergence in polyploid bananas.</title>
        <authorList>
            <person name="Yao X."/>
        </authorList>
    </citation>
    <scope>NUCLEOTIDE SEQUENCE [LARGE SCALE GENOMIC DNA]</scope>
    <source>
        <strain evidence="3">cv. DH-PKW</strain>
        <tissue evidence="2">Leaves</tissue>
    </source>
</reference>
<evidence type="ECO:0000256" key="1">
    <source>
        <dbReference type="SAM" id="MobiDB-lite"/>
    </source>
</evidence>
<dbReference type="Proteomes" id="UP000317650">
    <property type="component" value="Chromosome 2"/>
</dbReference>
<proteinExistence type="predicted"/>
<evidence type="ECO:0000313" key="3">
    <source>
        <dbReference type="Proteomes" id="UP000317650"/>
    </source>
</evidence>
<feature type="region of interest" description="Disordered" evidence="1">
    <location>
        <begin position="1"/>
        <end position="33"/>
    </location>
</feature>
<feature type="region of interest" description="Disordered" evidence="1">
    <location>
        <begin position="73"/>
        <end position="143"/>
    </location>
</feature>
<keyword evidence="3" id="KW-1185">Reference proteome</keyword>
<sequence>MNKETKRNLNISNRGQERSRTKVGDKERSRRSVVSAVRPRTVLVRRLVEAAHPTAYDCCSQLRGVPRNFGSRTGDLITDSASDGHARLESQTLIPTGGPQPQLSRSVIGASDPVPELRRETRREGQAATRDAWAAPSRRVPRS</sequence>
<gene>
    <name evidence="2" type="ORF">C4D60_Mb02t17220</name>
</gene>
<evidence type="ECO:0000313" key="2">
    <source>
        <dbReference type="EMBL" id="THU45373.1"/>
    </source>
</evidence>
<dbReference type="AlphaFoldDB" id="A0A4S8IBB6"/>
<feature type="compositionally biased region" description="Basic and acidic residues" evidence="1">
    <location>
        <begin position="15"/>
        <end position="30"/>
    </location>
</feature>
<feature type="compositionally biased region" description="Polar residues" evidence="1">
    <location>
        <begin position="89"/>
        <end position="105"/>
    </location>
</feature>
<feature type="compositionally biased region" description="Basic and acidic residues" evidence="1">
    <location>
        <begin position="115"/>
        <end position="125"/>
    </location>
</feature>
<accession>A0A4S8IBB6</accession>
<protein>
    <submittedName>
        <fullName evidence="2">Uncharacterized protein</fullName>
    </submittedName>
</protein>
<name>A0A4S8IBB6_MUSBA</name>
<comment type="caution">
    <text evidence="2">The sequence shown here is derived from an EMBL/GenBank/DDBJ whole genome shotgun (WGS) entry which is preliminary data.</text>
</comment>